<proteinExistence type="predicted"/>
<feature type="region of interest" description="Disordered" evidence="1">
    <location>
        <begin position="86"/>
        <end position="137"/>
    </location>
</feature>
<feature type="region of interest" description="Disordered" evidence="1">
    <location>
        <begin position="172"/>
        <end position="201"/>
    </location>
</feature>
<evidence type="ECO:0000256" key="1">
    <source>
        <dbReference type="SAM" id="MobiDB-lite"/>
    </source>
</evidence>
<organism evidence="2 3">
    <name type="scientific">Haemaphysalis longicornis</name>
    <name type="common">Bush tick</name>
    <dbReference type="NCBI Taxonomy" id="44386"/>
    <lineage>
        <taxon>Eukaryota</taxon>
        <taxon>Metazoa</taxon>
        <taxon>Ecdysozoa</taxon>
        <taxon>Arthropoda</taxon>
        <taxon>Chelicerata</taxon>
        <taxon>Arachnida</taxon>
        <taxon>Acari</taxon>
        <taxon>Parasitiformes</taxon>
        <taxon>Ixodida</taxon>
        <taxon>Ixodoidea</taxon>
        <taxon>Ixodidae</taxon>
        <taxon>Haemaphysalinae</taxon>
        <taxon>Haemaphysalis</taxon>
    </lineage>
</organism>
<accession>A0A9J6FHJ7</accession>
<dbReference type="Proteomes" id="UP000821853">
    <property type="component" value="Chromosome 1"/>
</dbReference>
<feature type="compositionally biased region" description="Basic residues" evidence="1">
    <location>
        <begin position="183"/>
        <end position="193"/>
    </location>
</feature>
<name>A0A9J6FHJ7_HAELO</name>
<reference evidence="2 3" key="1">
    <citation type="journal article" date="2020" name="Cell">
        <title>Large-Scale Comparative Analyses of Tick Genomes Elucidate Their Genetic Diversity and Vector Capacities.</title>
        <authorList>
            <consortium name="Tick Genome and Microbiome Consortium (TIGMIC)"/>
            <person name="Jia N."/>
            <person name="Wang J."/>
            <person name="Shi W."/>
            <person name="Du L."/>
            <person name="Sun Y."/>
            <person name="Zhan W."/>
            <person name="Jiang J.F."/>
            <person name="Wang Q."/>
            <person name="Zhang B."/>
            <person name="Ji P."/>
            <person name="Bell-Sakyi L."/>
            <person name="Cui X.M."/>
            <person name="Yuan T.T."/>
            <person name="Jiang B.G."/>
            <person name="Yang W.F."/>
            <person name="Lam T.T."/>
            <person name="Chang Q.C."/>
            <person name="Ding S.J."/>
            <person name="Wang X.J."/>
            <person name="Zhu J.G."/>
            <person name="Ruan X.D."/>
            <person name="Zhao L."/>
            <person name="Wei J.T."/>
            <person name="Ye R.Z."/>
            <person name="Que T.C."/>
            <person name="Du C.H."/>
            <person name="Zhou Y.H."/>
            <person name="Cheng J.X."/>
            <person name="Dai P.F."/>
            <person name="Guo W.B."/>
            <person name="Han X.H."/>
            <person name="Huang E.J."/>
            <person name="Li L.F."/>
            <person name="Wei W."/>
            <person name="Gao Y.C."/>
            <person name="Liu J.Z."/>
            <person name="Shao H.Z."/>
            <person name="Wang X."/>
            <person name="Wang C.C."/>
            <person name="Yang T.C."/>
            <person name="Huo Q.B."/>
            <person name="Li W."/>
            <person name="Chen H.Y."/>
            <person name="Chen S.E."/>
            <person name="Zhou L.G."/>
            <person name="Ni X.B."/>
            <person name="Tian J.H."/>
            <person name="Sheng Y."/>
            <person name="Liu T."/>
            <person name="Pan Y.S."/>
            <person name="Xia L.Y."/>
            <person name="Li J."/>
            <person name="Zhao F."/>
            <person name="Cao W.C."/>
        </authorList>
    </citation>
    <scope>NUCLEOTIDE SEQUENCE [LARGE SCALE GENOMIC DNA]</scope>
    <source>
        <strain evidence="2">HaeL-2018</strain>
    </source>
</reference>
<evidence type="ECO:0000313" key="3">
    <source>
        <dbReference type="Proteomes" id="UP000821853"/>
    </source>
</evidence>
<protein>
    <submittedName>
        <fullName evidence="2">Uncharacterized protein</fullName>
    </submittedName>
</protein>
<sequence>MTHLLGTPLSQTHTHRKTTTTKKALSWEPALLPVVPIRLPPLPLSSTFLATFAEASHNNGQAQKLLKSVTFTKKRKKPLKQAFEINNARKDNQINATTKHGHEGRQGPGESAITAKRTTRGQEANAAATESKASDADGNLAARFGSRISAPEPGAHATEPREQQGTETWRLLRSDKQSVAPLRRQRTRPRQVNRPRDRTSAVQTRAISWALPAIQMNLGGRVRWHTGAGYRRHGIYVLGVGLTELHDRGPGRKIMLFIQKRYTTRSLCTCSDSKCTQIHETPSRLGNAKCRQCISGLQDPRALALPAAALPSRGDPRGVTYEPVSKTLGWELAYGADESVQNNRNKWRRRRRRRRGEHREETRTVEKGR</sequence>
<feature type="region of interest" description="Disordered" evidence="1">
    <location>
        <begin position="1"/>
        <end position="21"/>
    </location>
</feature>
<feature type="compositionally biased region" description="Basic residues" evidence="1">
    <location>
        <begin position="345"/>
        <end position="356"/>
    </location>
</feature>
<feature type="compositionally biased region" description="Basic and acidic residues" evidence="1">
    <location>
        <begin position="357"/>
        <end position="369"/>
    </location>
</feature>
<dbReference type="AlphaFoldDB" id="A0A9J6FHJ7"/>
<gene>
    <name evidence="2" type="ORF">HPB48_015548</name>
</gene>
<dbReference type="EMBL" id="JABSTR010000001">
    <property type="protein sequence ID" value="KAH9362538.1"/>
    <property type="molecule type" value="Genomic_DNA"/>
</dbReference>
<feature type="region of interest" description="Disordered" evidence="1">
    <location>
        <begin position="341"/>
        <end position="369"/>
    </location>
</feature>
<dbReference type="VEuPathDB" id="VectorBase:HLOH_064570"/>
<comment type="caution">
    <text evidence="2">The sequence shown here is derived from an EMBL/GenBank/DDBJ whole genome shotgun (WGS) entry which is preliminary data.</text>
</comment>
<keyword evidence="3" id="KW-1185">Reference proteome</keyword>
<evidence type="ECO:0000313" key="2">
    <source>
        <dbReference type="EMBL" id="KAH9362538.1"/>
    </source>
</evidence>